<dbReference type="SUPFAM" id="SSF48600">
    <property type="entry name" value="Chorismate mutase II"/>
    <property type="match status" value="1"/>
</dbReference>
<evidence type="ECO:0000313" key="3">
    <source>
        <dbReference type="EMBL" id="GAY77493.1"/>
    </source>
</evidence>
<comment type="caution">
    <text evidence="3">The sequence shown here is derived from an EMBL/GenBank/DDBJ whole genome shotgun (WGS) entry which is preliminary data.</text>
</comment>
<dbReference type="AlphaFoldDB" id="A0A4Y1ZES2"/>
<dbReference type="InterPro" id="IPR051331">
    <property type="entry name" value="Chorismate_mutase-related"/>
</dbReference>
<dbReference type="GO" id="GO:0009697">
    <property type="term" value="P:salicylic acid biosynthetic process"/>
    <property type="evidence" value="ECO:0007669"/>
    <property type="project" value="TreeGrafter"/>
</dbReference>
<accession>A0A4Y1ZES2</accession>
<dbReference type="EMBL" id="BEXB01000027">
    <property type="protein sequence ID" value="GAY77493.1"/>
    <property type="molecule type" value="Genomic_DNA"/>
</dbReference>
<sequence>MPKERTATRNRKVGVRIMNQLQAYRKEIDAIDEQLIHLFNERMDIARSIALFKLKNDHKILDGKREQDIIRKARDQSARAELRPYQESLFKHLVTLSRDYQKLLINKRK</sequence>
<evidence type="ECO:0000256" key="1">
    <source>
        <dbReference type="ARBA" id="ARBA00023235"/>
    </source>
</evidence>
<dbReference type="InterPro" id="IPR036263">
    <property type="entry name" value="Chorismate_II_sf"/>
</dbReference>
<dbReference type="PANTHER" id="PTHR38041">
    <property type="entry name" value="CHORISMATE MUTASE"/>
    <property type="match status" value="1"/>
</dbReference>
<dbReference type="SMART" id="SM00830">
    <property type="entry name" value="CM_2"/>
    <property type="match status" value="1"/>
</dbReference>
<gene>
    <name evidence="3" type="ORF">NBRC111894_3047</name>
</gene>
<evidence type="ECO:0000313" key="4">
    <source>
        <dbReference type="Proteomes" id="UP000319716"/>
    </source>
</evidence>
<organism evidence="3 4">
    <name type="scientific">Sporolactobacillus inulinus</name>
    <dbReference type="NCBI Taxonomy" id="2078"/>
    <lineage>
        <taxon>Bacteria</taxon>
        <taxon>Bacillati</taxon>
        <taxon>Bacillota</taxon>
        <taxon>Bacilli</taxon>
        <taxon>Bacillales</taxon>
        <taxon>Sporolactobacillaceae</taxon>
        <taxon>Sporolactobacillus</taxon>
    </lineage>
</organism>
<evidence type="ECO:0000259" key="2">
    <source>
        <dbReference type="PROSITE" id="PS51168"/>
    </source>
</evidence>
<dbReference type="PANTHER" id="PTHR38041:SF1">
    <property type="entry name" value="CHORISMATE MUTASE"/>
    <property type="match status" value="1"/>
</dbReference>
<dbReference type="EC" id="5.4.99.5" evidence="3"/>
<dbReference type="InterPro" id="IPR002701">
    <property type="entry name" value="CM_II_prokaryot"/>
</dbReference>
<feature type="domain" description="Chorismate mutase" evidence="2">
    <location>
        <begin position="15"/>
        <end position="105"/>
    </location>
</feature>
<protein>
    <submittedName>
        <fullName evidence="3">Chorismate mutase I</fullName>
        <ecNumber evidence="3">5.4.99.5</ecNumber>
    </submittedName>
</protein>
<dbReference type="Gene3D" id="1.20.59.10">
    <property type="entry name" value="Chorismate mutase"/>
    <property type="match status" value="1"/>
</dbReference>
<dbReference type="NCBIfam" id="TIGR01805">
    <property type="entry name" value="CM_mono_grmpos"/>
    <property type="match status" value="1"/>
</dbReference>
<dbReference type="InterPro" id="IPR036979">
    <property type="entry name" value="CM_dom_sf"/>
</dbReference>
<dbReference type="GO" id="GO:0046417">
    <property type="term" value="P:chorismate metabolic process"/>
    <property type="evidence" value="ECO:0007669"/>
    <property type="project" value="InterPro"/>
</dbReference>
<dbReference type="GO" id="GO:0004106">
    <property type="term" value="F:chorismate mutase activity"/>
    <property type="evidence" value="ECO:0007669"/>
    <property type="project" value="UniProtKB-EC"/>
</dbReference>
<proteinExistence type="predicted"/>
<dbReference type="Pfam" id="PF01817">
    <property type="entry name" value="CM_2"/>
    <property type="match status" value="1"/>
</dbReference>
<keyword evidence="1 3" id="KW-0413">Isomerase</keyword>
<reference evidence="3 4" key="1">
    <citation type="submission" date="2017-11" db="EMBL/GenBank/DDBJ databases">
        <title>Draft Genome Sequence of Sporolactobacillus inulinus NBRC 111894 Isolated from Koso, a Japanese Sugar-Vegetable Fermented Beverage.</title>
        <authorList>
            <person name="Chiou T.Y."/>
            <person name="Oshima K."/>
            <person name="Suda W."/>
            <person name="Hattori M."/>
            <person name="Takahashi T."/>
        </authorList>
    </citation>
    <scope>NUCLEOTIDE SEQUENCE [LARGE SCALE GENOMIC DNA]</scope>
    <source>
        <strain evidence="3 4">NBRC111894</strain>
    </source>
</reference>
<dbReference type="PROSITE" id="PS51168">
    <property type="entry name" value="CHORISMATE_MUT_2"/>
    <property type="match status" value="1"/>
</dbReference>
<dbReference type="Proteomes" id="UP000319716">
    <property type="component" value="Unassembled WGS sequence"/>
</dbReference>
<name>A0A4Y1ZES2_9BACL</name>
<dbReference type="InterPro" id="IPR011279">
    <property type="entry name" value="Chorismate_mutase_GmP"/>
</dbReference>